<dbReference type="OMA" id="IRSKDRW"/>
<feature type="region of interest" description="Disordered" evidence="1">
    <location>
        <begin position="20"/>
        <end position="204"/>
    </location>
</feature>
<feature type="region of interest" description="Disordered" evidence="1">
    <location>
        <begin position="222"/>
        <end position="250"/>
    </location>
</feature>
<dbReference type="KEGG" id="kla:KLLA0_A07623g"/>
<sequence>MGLKKVLGSGAALVAKRHLKFDDDADDSFHTADEGNSTLDALKPTKAEANGESESESESDSDAPEEEGLSSGKDAIEKRIQEREEAARLQEEAAREKRRKNEKVFKQQQLEKKKKLLESEEEKQREKMLEFERQLVAQQGSDNDEPEELPQEFFDELESGSASSFAKATPKHITFSAEAQREEEQALKEELRKQKKRSLRELRKTQIQKGPVTVNLLSSMKVSKTLAPKKETSVMKSKDKWLKRRSLKRK</sequence>
<dbReference type="HOGENOM" id="CLU_077704_0_0_1"/>
<feature type="compositionally biased region" description="Basic and acidic residues" evidence="1">
    <location>
        <begin position="179"/>
        <end position="192"/>
    </location>
</feature>
<dbReference type="GO" id="GO:0006364">
    <property type="term" value="P:rRNA processing"/>
    <property type="evidence" value="ECO:0007669"/>
    <property type="project" value="InterPro"/>
</dbReference>
<feature type="compositionally biased region" description="Basic residues" evidence="1">
    <location>
        <begin position="241"/>
        <end position="250"/>
    </location>
</feature>
<dbReference type="eggNOG" id="ENOG502S51X">
    <property type="taxonomic scope" value="Eukaryota"/>
</dbReference>
<protein>
    <submittedName>
        <fullName evidence="2">KLLA0A07623p</fullName>
    </submittedName>
</protein>
<gene>
    <name evidence="2" type="ORF">KLLA0_A07623g</name>
</gene>
<dbReference type="InParanoid" id="Q6CXK0"/>
<dbReference type="GO" id="GO:0030515">
    <property type="term" value="F:snoRNA binding"/>
    <property type="evidence" value="ECO:0007669"/>
    <property type="project" value="InterPro"/>
</dbReference>
<reference evidence="2 3" key="1">
    <citation type="journal article" date="2004" name="Nature">
        <title>Genome evolution in yeasts.</title>
        <authorList>
            <consortium name="Genolevures"/>
            <person name="Dujon B."/>
            <person name="Sherman D."/>
            <person name="Fischer G."/>
            <person name="Durrens P."/>
            <person name="Casaregola S."/>
            <person name="Lafontaine I."/>
            <person name="de Montigny J."/>
            <person name="Marck C."/>
            <person name="Neuveglise C."/>
            <person name="Talla E."/>
            <person name="Goffard N."/>
            <person name="Frangeul L."/>
            <person name="Aigle M."/>
            <person name="Anthouard V."/>
            <person name="Babour A."/>
            <person name="Barbe V."/>
            <person name="Barnay S."/>
            <person name="Blanchin S."/>
            <person name="Beckerich J.M."/>
            <person name="Beyne E."/>
            <person name="Bleykasten C."/>
            <person name="Boisrame A."/>
            <person name="Boyer J."/>
            <person name="Cattolico L."/>
            <person name="Confanioleri F."/>
            <person name="de Daruvar A."/>
            <person name="Despons L."/>
            <person name="Fabre E."/>
            <person name="Fairhead C."/>
            <person name="Ferry-Dumazet H."/>
            <person name="Groppi A."/>
            <person name="Hantraye F."/>
            <person name="Hennequin C."/>
            <person name="Jauniaux N."/>
            <person name="Joyet P."/>
            <person name="Kachouri R."/>
            <person name="Kerrest A."/>
            <person name="Koszul R."/>
            <person name="Lemaire M."/>
            <person name="Lesur I."/>
            <person name="Ma L."/>
            <person name="Muller H."/>
            <person name="Nicaud J.M."/>
            <person name="Nikolski M."/>
            <person name="Oztas S."/>
            <person name="Ozier-Kalogeropoulos O."/>
            <person name="Pellenz S."/>
            <person name="Potier S."/>
            <person name="Richard G.F."/>
            <person name="Straub M.L."/>
            <person name="Suleau A."/>
            <person name="Swennene D."/>
            <person name="Tekaia F."/>
            <person name="Wesolowski-Louvel M."/>
            <person name="Westhof E."/>
            <person name="Wirth B."/>
            <person name="Zeniou-Meyer M."/>
            <person name="Zivanovic I."/>
            <person name="Bolotin-Fukuhara M."/>
            <person name="Thierry A."/>
            <person name="Bouchier C."/>
            <person name="Caudron B."/>
            <person name="Scarpelli C."/>
            <person name="Gaillardin C."/>
            <person name="Weissenbach J."/>
            <person name="Wincker P."/>
            <person name="Souciet J.L."/>
        </authorList>
    </citation>
    <scope>NUCLEOTIDE SEQUENCE [LARGE SCALE GENOMIC DNA]</scope>
    <source>
        <strain evidence="3">ATCC 8585 / CBS 2359 / DSM 70799 / NBRC 1267 / NRRL Y-1140 / WM37</strain>
    </source>
</reference>
<accession>Q6CXK0</accession>
<keyword evidence="3" id="KW-1185">Reference proteome</keyword>
<evidence type="ECO:0000256" key="1">
    <source>
        <dbReference type="SAM" id="MobiDB-lite"/>
    </source>
</evidence>
<dbReference type="Pfam" id="PF08297">
    <property type="entry name" value="U3_snoRNA_assoc"/>
    <property type="match status" value="1"/>
</dbReference>
<dbReference type="AlphaFoldDB" id="Q6CXK0"/>
<dbReference type="EMBL" id="CR382121">
    <property type="protein sequence ID" value="CAH02927.1"/>
    <property type="molecule type" value="Genomic_DNA"/>
</dbReference>
<dbReference type="InterPro" id="IPR013268">
    <property type="entry name" value="UTP16"/>
</dbReference>
<evidence type="ECO:0000313" key="2">
    <source>
        <dbReference type="EMBL" id="CAH02927.1"/>
    </source>
</evidence>
<evidence type="ECO:0000313" key="3">
    <source>
        <dbReference type="Proteomes" id="UP000000598"/>
    </source>
</evidence>
<dbReference type="PaxDb" id="284590-Q6CXK0"/>
<dbReference type="Proteomes" id="UP000000598">
    <property type="component" value="Chromosome A"/>
</dbReference>
<name>Q6CXK0_KLULA</name>
<feature type="compositionally biased region" description="Basic and acidic residues" evidence="1">
    <location>
        <begin position="228"/>
        <end position="240"/>
    </location>
</feature>
<dbReference type="FunCoup" id="Q6CXK0">
    <property type="interactions" value="285"/>
</dbReference>
<feature type="compositionally biased region" description="Acidic residues" evidence="1">
    <location>
        <begin position="142"/>
        <end position="158"/>
    </location>
</feature>
<organism evidence="2 3">
    <name type="scientific">Kluyveromyces lactis (strain ATCC 8585 / CBS 2359 / DSM 70799 / NBRC 1267 / NRRL Y-1140 / WM37)</name>
    <name type="common">Yeast</name>
    <name type="synonym">Candida sphaerica</name>
    <dbReference type="NCBI Taxonomy" id="284590"/>
    <lineage>
        <taxon>Eukaryota</taxon>
        <taxon>Fungi</taxon>
        <taxon>Dikarya</taxon>
        <taxon>Ascomycota</taxon>
        <taxon>Saccharomycotina</taxon>
        <taxon>Saccharomycetes</taxon>
        <taxon>Saccharomycetales</taxon>
        <taxon>Saccharomycetaceae</taxon>
        <taxon>Kluyveromyces</taxon>
    </lineage>
</organism>
<dbReference type="STRING" id="284590.Q6CXK0"/>
<feature type="compositionally biased region" description="Basic and acidic residues" evidence="1">
    <location>
        <begin position="74"/>
        <end position="95"/>
    </location>
</feature>
<proteinExistence type="predicted"/>
<feature type="compositionally biased region" description="Basic and acidic residues" evidence="1">
    <location>
        <begin position="102"/>
        <end position="133"/>
    </location>
</feature>
<feature type="compositionally biased region" description="Acidic residues" evidence="1">
    <location>
        <begin position="51"/>
        <end position="68"/>
    </location>
</feature>